<name>A0ABM1VW20_APLCA</name>
<dbReference type="PANTHER" id="PTHR46601:SF1">
    <property type="entry name" value="ADF-H DOMAIN-CONTAINING PROTEIN"/>
    <property type="match status" value="1"/>
</dbReference>
<dbReference type="Proteomes" id="UP000694888">
    <property type="component" value="Unplaced"/>
</dbReference>
<dbReference type="RefSeq" id="XP_035826612.1">
    <property type="nucleotide sequence ID" value="XM_035970719.1"/>
</dbReference>
<keyword evidence="1" id="KW-1185">Reference proteome</keyword>
<evidence type="ECO:0000313" key="1">
    <source>
        <dbReference type="Proteomes" id="UP000694888"/>
    </source>
</evidence>
<evidence type="ECO:0000313" key="2">
    <source>
        <dbReference type="RefSeq" id="XP_035826612.1"/>
    </source>
</evidence>
<dbReference type="GeneID" id="118477950"/>
<dbReference type="PANTHER" id="PTHR46601">
    <property type="entry name" value="ULP_PROTEASE DOMAIN-CONTAINING PROTEIN"/>
    <property type="match status" value="1"/>
</dbReference>
<sequence length="137" mass="15413">MADLSLFQGLEVERVYYGSEHGKGEADGETGVLSQQVRKAVLGGQVNIRHANDLFKWASENLSVKKEFSARTFFLISDISRDRPETSIKTRRHQEVPSGPTTGRLLFKEQTADMFLHCVQTQLAQLLCQLTVCRSLD</sequence>
<protein>
    <submittedName>
        <fullName evidence="2">Uncharacterized protein LOC118477950</fullName>
    </submittedName>
</protein>
<gene>
    <name evidence="2" type="primary">LOC118477950</name>
</gene>
<accession>A0ABM1VW20</accession>
<organism evidence="1 2">
    <name type="scientific">Aplysia californica</name>
    <name type="common">California sea hare</name>
    <dbReference type="NCBI Taxonomy" id="6500"/>
    <lineage>
        <taxon>Eukaryota</taxon>
        <taxon>Metazoa</taxon>
        <taxon>Spiralia</taxon>
        <taxon>Lophotrochozoa</taxon>
        <taxon>Mollusca</taxon>
        <taxon>Gastropoda</taxon>
        <taxon>Heterobranchia</taxon>
        <taxon>Euthyneura</taxon>
        <taxon>Tectipleura</taxon>
        <taxon>Aplysiida</taxon>
        <taxon>Aplysioidea</taxon>
        <taxon>Aplysiidae</taxon>
        <taxon>Aplysia</taxon>
    </lineage>
</organism>
<reference evidence="2" key="1">
    <citation type="submission" date="2025-08" db="UniProtKB">
        <authorList>
            <consortium name="RefSeq"/>
        </authorList>
    </citation>
    <scope>IDENTIFICATION</scope>
</reference>
<proteinExistence type="predicted"/>